<dbReference type="PANTHER" id="PTHR30336">
    <property type="entry name" value="INNER MEMBRANE PROTEIN, PROBABLE PERMEASE"/>
    <property type="match status" value="1"/>
</dbReference>
<dbReference type="PANTHER" id="PTHR30336:SF18">
    <property type="entry name" value="MEMBRANE PROTEIN"/>
    <property type="match status" value="1"/>
</dbReference>
<dbReference type="InterPro" id="IPR051599">
    <property type="entry name" value="Cell_Envelope_Assoc"/>
</dbReference>
<keyword evidence="4" id="KW-1185">Reference proteome</keyword>
<reference evidence="3 4" key="1">
    <citation type="submission" date="2016-10" db="EMBL/GenBank/DDBJ databases">
        <authorList>
            <person name="de Groot N.N."/>
        </authorList>
    </citation>
    <scope>NUCLEOTIDE SEQUENCE [LARGE SCALE GENOMIC DNA]</scope>
    <source>
        <strain evidence="3 4">CGMCC 4.3510</strain>
    </source>
</reference>
<dbReference type="RefSeq" id="WP_093717382.1">
    <property type="nucleotide sequence ID" value="NZ_FONG01000029.1"/>
</dbReference>
<dbReference type="EMBL" id="FONG01000029">
    <property type="protein sequence ID" value="SFF79298.1"/>
    <property type="molecule type" value="Genomic_DNA"/>
</dbReference>
<dbReference type="OrthoDB" id="9782395at2"/>
<dbReference type="GO" id="GO:0000270">
    <property type="term" value="P:peptidoglycan metabolic process"/>
    <property type="evidence" value="ECO:0007669"/>
    <property type="project" value="TreeGrafter"/>
</dbReference>
<dbReference type="Proteomes" id="UP000199323">
    <property type="component" value="Unassembled WGS sequence"/>
</dbReference>
<evidence type="ECO:0000259" key="2">
    <source>
        <dbReference type="Pfam" id="PF02698"/>
    </source>
</evidence>
<keyword evidence="1" id="KW-0472">Membrane</keyword>
<feature type="transmembrane region" description="Helical" evidence="1">
    <location>
        <begin position="96"/>
        <end position="115"/>
    </location>
</feature>
<evidence type="ECO:0000313" key="4">
    <source>
        <dbReference type="Proteomes" id="UP000199323"/>
    </source>
</evidence>
<sequence length="333" mass="36208">MVYAPALLCFFLFCVGVLRDRRRFGNAVLLGLTGLFAFGAWIFELRDRHPVLARDLGVALVVLVALGIVTLAWFLISNGLVMVRKEGRSPANLLSLLAGLALVALLGLLIATVVLQSRVLVAVTATALALAGYVGFLFLCFVVYAFLYGRLALRRRADFVVVLGSGLIGGSKVPPLLASRLDRAHAVHGRLSRRGRRPVLITSGGQGPDEDLPESHAMADYLIGRGFPADLIEREDRSRATEENIEFSRTIMVKAKPDYRCVIVTNNYHAFRAAVTARRAGVRGHVVGSPTAAYFLPSAVIREFVALFATYRRTNLGICLLVFVGGGFIWLLG</sequence>
<keyword evidence="1" id="KW-1133">Transmembrane helix</keyword>
<dbReference type="InterPro" id="IPR014729">
    <property type="entry name" value="Rossmann-like_a/b/a_fold"/>
</dbReference>
<feature type="domain" description="DUF218" evidence="2">
    <location>
        <begin position="158"/>
        <end position="305"/>
    </location>
</feature>
<keyword evidence="1" id="KW-0812">Transmembrane</keyword>
<dbReference type="InterPro" id="IPR003848">
    <property type="entry name" value="DUF218"/>
</dbReference>
<accession>A0A1I2LL98</accession>
<evidence type="ECO:0000313" key="3">
    <source>
        <dbReference type="EMBL" id="SFF79298.1"/>
    </source>
</evidence>
<gene>
    <name evidence="3" type="ORF">SAMN05216251_12934</name>
</gene>
<dbReference type="GO" id="GO:0043164">
    <property type="term" value="P:Gram-negative-bacterium-type cell wall biogenesis"/>
    <property type="evidence" value="ECO:0007669"/>
    <property type="project" value="TreeGrafter"/>
</dbReference>
<dbReference type="Gene3D" id="3.40.50.620">
    <property type="entry name" value="HUPs"/>
    <property type="match status" value="1"/>
</dbReference>
<dbReference type="AlphaFoldDB" id="A0A1I2LL98"/>
<dbReference type="Pfam" id="PF02698">
    <property type="entry name" value="DUF218"/>
    <property type="match status" value="1"/>
</dbReference>
<protein>
    <submittedName>
        <fullName evidence="3">Uncharacterized SAM-binding protein YcdF, DUF218 family</fullName>
    </submittedName>
</protein>
<organism evidence="3 4">
    <name type="scientific">Actinacidiphila alni</name>
    <dbReference type="NCBI Taxonomy" id="380248"/>
    <lineage>
        <taxon>Bacteria</taxon>
        <taxon>Bacillati</taxon>
        <taxon>Actinomycetota</taxon>
        <taxon>Actinomycetes</taxon>
        <taxon>Kitasatosporales</taxon>
        <taxon>Streptomycetaceae</taxon>
        <taxon>Actinacidiphila</taxon>
    </lineage>
</organism>
<dbReference type="CDD" id="cd06259">
    <property type="entry name" value="YdcF-like"/>
    <property type="match status" value="1"/>
</dbReference>
<evidence type="ECO:0000256" key="1">
    <source>
        <dbReference type="SAM" id="Phobius"/>
    </source>
</evidence>
<feature type="transmembrane region" description="Helical" evidence="1">
    <location>
        <begin position="127"/>
        <end position="147"/>
    </location>
</feature>
<dbReference type="GO" id="GO:0005886">
    <property type="term" value="C:plasma membrane"/>
    <property type="evidence" value="ECO:0007669"/>
    <property type="project" value="TreeGrafter"/>
</dbReference>
<feature type="transmembrane region" description="Helical" evidence="1">
    <location>
        <begin position="57"/>
        <end position="76"/>
    </location>
</feature>
<proteinExistence type="predicted"/>
<name>A0A1I2LL98_9ACTN</name>
<feature type="transmembrane region" description="Helical" evidence="1">
    <location>
        <begin position="314"/>
        <end position="332"/>
    </location>
</feature>
<feature type="transmembrane region" description="Helical" evidence="1">
    <location>
        <begin position="29"/>
        <end position="45"/>
    </location>
</feature>